<sequence length="800" mass="91858">MNTRYFWLLSTALIFHWLSAAEIINVPPIRQEKTFFEIQLPEKPAFNDETFFSVNRAIAKISEDGRTLRFQKDKPFQFQHLFHTRPGRLKQNTIYTISFFYRLNQEAPSKAFLNFHSRSSSSPHIHPLLKFNETSRKGEKRTVQLITRDDADQYIFSADLYHSASGEISDFSIRETGIADNCIKIHTQTTPYAGKFPPLPTGCPEFEVKLPDTGNEMVNAADFGLSTTSSDNTAAFQKALEYCREKGTKRLVFPRGTYRFSGSVQIRDLKDLEIDGSGSLFLYYRELKGAKENIIFRNCNRVRFRNFNFDWDWEKMPLGSLVEVVNVSGDEIDFRFCDYDYYPKRDVRVAMVSEMDPTTRRVTVENKAVFHFEFYLGHYVPKTTWLSGNVLRVKDRGNNWNREHLYFFRKGQFFRMLHAYYEGGMFLAEDCTDFSFEDLNIYSTTGKNFHFRGMKNWQLLRVRCAPPEDRPERVVSSTADGYGHERCYGNFKMEDCVFTDGNDDFLNIQDNSIYASRFSPVSLATINYKGPLPGKGDVVELRDANYKALNFKAKVIATKEIDTQKISEGLPWGDQTKKTYEIVLDSSLPGNNGDAFVVFNLKFNSGNAIFRRCRFENTDGSGRFQASNITIEDCIFRNNASSSLHFATGYTLRAWNEGYGIDNLVVRNCIFDTAAGGIRNIAAPEADCKFNVYTAEDIPLNALYPVFRNILIENNTFTNSCGMIASIAHASNITIRNNRFSNTLARKRQMSYRGAIQVINADHIYIVNNQYQRTEAIPPPAVFYDRKNVKELIVEGNTAK</sequence>
<dbReference type="Gene3D" id="2.160.20.10">
    <property type="entry name" value="Single-stranded right-handed beta-helix, Pectin lyase-like"/>
    <property type="match status" value="2"/>
</dbReference>
<accession>A0A848AWJ7</accession>
<evidence type="ECO:0008006" key="3">
    <source>
        <dbReference type="Google" id="ProtNLM"/>
    </source>
</evidence>
<evidence type="ECO:0000313" key="1">
    <source>
        <dbReference type="EMBL" id="NMD87291.1"/>
    </source>
</evidence>
<comment type="caution">
    <text evidence="1">The sequence shown here is derived from an EMBL/GenBank/DDBJ whole genome shotgun (WGS) entry which is preliminary data.</text>
</comment>
<dbReference type="AlphaFoldDB" id="A0A848AWJ7"/>
<dbReference type="InterPro" id="IPR011050">
    <property type="entry name" value="Pectin_lyase_fold/virulence"/>
</dbReference>
<dbReference type="InterPro" id="IPR012334">
    <property type="entry name" value="Pectin_lyas_fold"/>
</dbReference>
<reference evidence="1 2" key="1">
    <citation type="submission" date="2020-04" db="EMBL/GenBank/DDBJ databases">
        <authorList>
            <person name="Hitch T.C.A."/>
            <person name="Wylensek D."/>
            <person name="Clavel T."/>
        </authorList>
    </citation>
    <scope>NUCLEOTIDE SEQUENCE [LARGE SCALE GENOMIC DNA]</scope>
    <source>
        <strain evidence="1 2">COR2-253-APC-1A</strain>
    </source>
</reference>
<dbReference type="EMBL" id="JABAEW010000021">
    <property type="protein sequence ID" value="NMD87291.1"/>
    <property type="molecule type" value="Genomic_DNA"/>
</dbReference>
<dbReference type="Proteomes" id="UP000576225">
    <property type="component" value="Unassembled WGS sequence"/>
</dbReference>
<dbReference type="SMART" id="SM00710">
    <property type="entry name" value="PbH1"/>
    <property type="match status" value="6"/>
</dbReference>
<gene>
    <name evidence="1" type="ORF">HF882_11915</name>
</gene>
<dbReference type="InterPro" id="IPR006626">
    <property type="entry name" value="PbH1"/>
</dbReference>
<name>A0A848AWJ7_9BACT</name>
<evidence type="ECO:0000313" key="2">
    <source>
        <dbReference type="Proteomes" id="UP000576225"/>
    </source>
</evidence>
<protein>
    <recommendedName>
        <fullName evidence="3">Parallel beta helix pectate lyase-like protein</fullName>
    </recommendedName>
</protein>
<organism evidence="1 2">
    <name type="scientific">Victivallis vadensis</name>
    <dbReference type="NCBI Taxonomy" id="172901"/>
    <lineage>
        <taxon>Bacteria</taxon>
        <taxon>Pseudomonadati</taxon>
        <taxon>Lentisphaerota</taxon>
        <taxon>Lentisphaeria</taxon>
        <taxon>Victivallales</taxon>
        <taxon>Victivallaceae</taxon>
        <taxon>Victivallis</taxon>
    </lineage>
</organism>
<dbReference type="SUPFAM" id="SSF51126">
    <property type="entry name" value="Pectin lyase-like"/>
    <property type="match status" value="1"/>
</dbReference>
<dbReference type="RefSeq" id="WP_168962760.1">
    <property type="nucleotide sequence ID" value="NZ_JABAEW010000021.1"/>
</dbReference>
<proteinExistence type="predicted"/>